<comment type="catalytic activity">
    <reaction evidence="4">
        <text>GTP + H2O = GDP + phosphate + H(+)</text>
        <dbReference type="Rhea" id="RHEA:19669"/>
        <dbReference type="ChEBI" id="CHEBI:15377"/>
        <dbReference type="ChEBI" id="CHEBI:15378"/>
        <dbReference type="ChEBI" id="CHEBI:37565"/>
        <dbReference type="ChEBI" id="CHEBI:43474"/>
        <dbReference type="ChEBI" id="CHEBI:58189"/>
        <dbReference type="EC" id="3.6.5.2"/>
    </reaction>
</comment>
<dbReference type="SMART" id="SM00175">
    <property type="entry name" value="RAB"/>
    <property type="match status" value="1"/>
</dbReference>
<dbReference type="InterPro" id="IPR027417">
    <property type="entry name" value="P-loop_NTPase"/>
</dbReference>
<dbReference type="SUPFAM" id="SSF52540">
    <property type="entry name" value="P-loop containing nucleoside triphosphate hydrolases"/>
    <property type="match status" value="1"/>
</dbReference>
<dbReference type="NCBIfam" id="TIGR00231">
    <property type="entry name" value="small_GTP"/>
    <property type="match status" value="1"/>
</dbReference>
<dbReference type="AlphaFoldDB" id="A0A1S3HBM5"/>
<dbReference type="Proteomes" id="UP000085678">
    <property type="component" value="Unplaced"/>
</dbReference>
<dbReference type="KEGG" id="lak:106153506"/>
<evidence type="ECO:0000256" key="4">
    <source>
        <dbReference type="ARBA" id="ARBA00048098"/>
    </source>
</evidence>
<dbReference type="OrthoDB" id="18798at2759"/>
<accession>A0A1S3HBM5</accession>
<organism evidence="5 6">
    <name type="scientific">Lingula anatina</name>
    <name type="common">Brachiopod</name>
    <name type="synonym">Lingula unguis</name>
    <dbReference type="NCBI Taxonomy" id="7574"/>
    <lineage>
        <taxon>Eukaryota</taxon>
        <taxon>Metazoa</taxon>
        <taxon>Spiralia</taxon>
        <taxon>Lophotrochozoa</taxon>
        <taxon>Brachiopoda</taxon>
        <taxon>Linguliformea</taxon>
        <taxon>Lingulata</taxon>
        <taxon>Lingulida</taxon>
        <taxon>Linguloidea</taxon>
        <taxon>Lingulidae</taxon>
        <taxon>Lingula</taxon>
    </lineage>
</organism>
<evidence type="ECO:0000313" key="5">
    <source>
        <dbReference type="Proteomes" id="UP000085678"/>
    </source>
</evidence>
<dbReference type="PROSITE" id="PS51421">
    <property type="entry name" value="RAS"/>
    <property type="match status" value="1"/>
</dbReference>
<dbReference type="Gene3D" id="3.40.50.300">
    <property type="entry name" value="P-loop containing nucleotide triphosphate hydrolases"/>
    <property type="match status" value="1"/>
</dbReference>
<comment type="similarity">
    <text evidence="1">Belongs to the small GTPase superfamily. Ras family.</text>
</comment>
<dbReference type="RefSeq" id="XP_013382926.1">
    <property type="nucleotide sequence ID" value="XM_013527472.1"/>
</dbReference>
<name>A0A1S3HBM5_LINAN</name>
<evidence type="ECO:0000256" key="2">
    <source>
        <dbReference type="ARBA" id="ARBA00011984"/>
    </source>
</evidence>
<gene>
    <name evidence="6" type="primary">LOC106153506</name>
</gene>
<dbReference type="Pfam" id="PF00071">
    <property type="entry name" value="Ras"/>
    <property type="match status" value="1"/>
</dbReference>
<dbReference type="PRINTS" id="PR00449">
    <property type="entry name" value="RASTRNSFRMNG"/>
</dbReference>
<keyword evidence="3" id="KW-0378">Hydrolase</keyword>
<dbReference type="InterPro" id="IPR051065">
    <property type="entry name" value="Ras-related_GTPase"/>
</dbReference>
<keyword evidence="5" id="KW-1185">Reference proteome</keyword>
<evidence type="ECO:0000256" key="3">
    <source>
        <dbReference type="ARBA" id="ARBA00022801"/>
    </source>
</evidence>
<dbReference type="STRING" id="7574.A0A1S3HBM5"/>
<dbReference type="EC" id="3.6.5.2" evidence="2"/>
<dbReference type="GeneID" id="106153506"/>
<dbReference type="GO" id="GO:0005525">
    <property type="term" value="F:GTP binding"/>
    <property type="evidence" value="ECO:0007669"/>
    <property type="project" value="InterPro"/>
</dbReference>
<dbReference type="InterPro" id="IPR005225">
    <property type="entry name" value="Small_GTP-bd"/>
</dbReference>
<reference evidence="6" key="1">
    <citation type="submission" date="2025-08" db="UniProtKB">
        <authorList>
            <consortium name="RefSeq"/>
        </authorList>
    </citation>
    <scope>IDENTIFICATION</scope>
    <source>
        <tissue evidence="6">Gonads</tissue>
    </source>
</reference>
<evidence type="ECO:0000256" key="1">
    <source>
        <dbReference type="ARBA" id="ARBA00008344"/>
    </source>
</evidence>
<dbReference type="GO" id="GO:0003925">
    <property type="term" value="F:G protein activity"/>
    <property type="evidence" value="ECO:0007669"/>
    <property type="project" value="UniProtKB-EC"/>
</dbReference>
<dbReference type="SMART" id="SM00174">
    <property type="entry name" value="RHO"/>
    <property type="match status" value="1"/>
</dbReference>
<dbReference type="PROSITE" id="PS51419">
    <property type="entry name" value="RAB"/>
    <property type="match status" value="1"/>
</dbReference>
<protein>
    <recommendedName>
        <fullName evidence="2">small monomeric GTPase</fullName>
        <ecNumber evidence="2">3.6.5.2</ecNumber>
    </recommendedName>
</protein>
<dbReference type="InParanoid" id="A0A1S3HBM5"/>
<sequence length="219" mass="24630">MAGGEENGRLTSGGRDMNILVLGMDGVGKTALIVRYITKRYIGDYDPYSEAMYTSNSVIDGKPVTLRVIDTVGLEKNSKRSEQITWADGFVLVFSLTCRKSFEAVKRIKEHINELRQDTKIPMILVGNKADLSHARAVNPVETRGLATDLQCPMFETSASDNYGSVVNAFHALYREVRTVLKQREKVKKVMQKPGISKKLQIANALRNLREFRIRTYTV</sequence>
<proteinExistence type="inferred from homology"/>
<dbReference type="InterPro" id="IPR001806">
    <property type="entry name" value="Small_GTPase"/>
</dbReference>
<dbReference type="PANTHER" id="PTHR45704">
    <property type="entry name" value="RAS-LIKE FAMILY MEMBER 11"/>
    <property type="match status" value="1"/>
</dbReference>
<evidence type="ECO:0000313" key="6">
    <source>
        <dbReference type="RefSeq" id="XP_013382926.1"/>
    </source>
</evidence>
<dbReference type="SMART" id="SM00173">
    <property type="entry name" value="RAS"/>
    <property type="match status" value="1"/>
</dbReference>
<dbReference type="OMA" id="KEVEPQH"/>